<dbReference type="EMBL" id="NMUH01000362">
    <property type="protein sequence ID" value="MQL77708.1"/>
    <property type="molecule type" value="Genomic_DNA"/>
</dbReference>
<keyword evidence="3" id="KW-1185">Reference proteome</keyword>
<comment type="caution">
    <text evidence="2">The sequence shown here is derived from an EMBL/GenBank/DDBJ whole genome shotgun (WGS) entry which is preliminary data.</text>
</comment>
<dbReference type="AlphaFoldDB" id="A0A843U257"/>
<evidence type="ECO:0000313" key="2">
    <source>
        <dbReference type="EMBL" id="MQL77708.1"/>
    </source>
</evidence>
<organism evidence="2 3">
    <name type="scientific">Colocasia esculenta</name>
    <name type="common">Wild taro</name>
    <name type="synonym">Arum esculentum</name>
    <dbReference type="NCBI Taxonomy" id="4460"/>
    <lineage>
        <taxon>Eukaryota</taxon>
        <taxon>Viridiplantae</taxon>
        <taxon>Streptophyta</taxon>
        <taxon>Embryophyta</taxon>
        <taxon>Tracheophyta</taxon>
        <taxon>Spermatophyta</taxon>
        <taxon>Magnoliopsida</taxon>
        <taxon>Liliopsida</taxon>
        <taxon>Araceae</taxon>
        <taxon>Aroideae</taxon>
        <taxon>Colocasieae</taxon>
        <taxon>Colocasia</taxon>
    </lineage>
</organism>
<feature type="compositionally biased region" description="Basic residues" evidence="1">
    <location>
        <begin position="340"/>
        <end position="351"/>
    </location>
</feature>
<dbReference type="Pfam" id="PF05910">
    <property type="entry name" value="DUF868"/>
    <property type="match status" value="1"/>
</dbReference>
<sequence length="445" mass="46773">MPDPIPSCFRGGAAAAPPAATAAGPSVTTSIYETHLGLAALTWSRTVLGLSLRVDLRLPSSPSVTAAASPSPSRGAASASDAASVSSSGAASADCADASFRFRLRPWLFWKRRGSRRFQLKESHSSHGGGHHHHYHHRVVDFAWDLSRARFPPGAGPEPCGGFFVAVVVDGEMFLVVGDMELEAYKKTKARNPFPANPTKKGAPGNPILISRREHVVLPVAGRPYTTRAKLGGKEREISIDLGGAAGGEREAKMVVGLDGKRVIHVKRLRWKFRGNEKVEVDGGARVQVSWDVHNWLFDREPDPSAPAGPAPAPPATSDLGHAVFVFRVDRNDADGNPSRRPHHPGGKHRSGSAIHGGGGLWGMYGLGNFPSSDRSSSSIGGGGGPAAPKGIGKKKKSLLKTSSSSSSSSASSGSSSSVADWASAEECELQGSGGFSLLIYMWKS</sequence>
<feature type="region of interest" description="Disordered" evidence="1">
    <location>
        <begin position="298"/>
        <end position="319"/>
    </location>
</feature>
<name>A0A843U257_COLES</name>
<protein>
    <recommendedName>
        <fullName evidence="4">DUF868 family protein</fullName>
    </recommendedName>
</protein>
<dbReference type="InterPro" id="IPR008586">
    <property type="entry name" value="DUF868_pln"/>
</dbReference>
<feature type="compositionally biased region" description="Low complexity" evidence="1">
    <location>
        <begin position="400"/>
        <end position="423"/>
    </location>
</feature>
<feature type="compositionally biased region" description="Pro residues" evidence="1">
    <location>
        <begin position="304"/>
        <end position="315"/>
    </location>
</feature>
<evidence type="ECO:0008006" key="4">
    <source>
        <dbReference type="Google" id="ProtNLM"/>
    </source>
</evidence>
<reference evidence="2" key="1">
    <citation type="submission" date="2017-07" db="EMBL/GenBank/DDBJ databases">
        <title>Taro Niue Genome Assembly and Annotation.</title>
        <authorList>
            <person name="Atibalentja N."/>
            <person name="Keating K."/>
            <person name="Fields C.J."/>
        </authorList>
    </citation>
    <scope>NUCLEOTIDE SEQUENCE</scope>
    <source>
        <strain evidence="2">Niue_2</strain>
        <tissue evidence="2">Leaf</tissue>
    </source>
</reference>
<proteinExistence type="predicted"/>
<evidence type="ECO:0000256" key="1">
    <source>
        <dbReference type="SAM" id="MobiDB-lite"/>
    </source>
</evidence>
<dbReference type="OrthoDB" id="1894291at2759"/>
<feature type="region of interest" description="Disordered" evidence="1">
    <location>
        <begin position="373"/>
        <end position="424"/>
    </location>
</feature>
<feature type="region of interest" description="Disordered" evidence="1">
    <location>
        <begin position="332"/>
        <end position="355"/>
    </location>
</feature>
<dbReference type="PANTHER" id="PTHR31972">
    <property type="entry name" value="EXPRESSED PROTEIN"/>
    <property type="match status" value="1"/>
</dbReference>
<dbReference type="Proteomes" id="UP000652761">
    <property type="component" value="Unassembled WGS sequence"/>
</dbReference>
<accession>A0A843U257</accession>
<gene>
    <name evidence="2" type="ORF">Taro_010128</name>
</gene>
<dbReference type="PANTHER" id="PTHR31972:SF3">
    <property type="entry name" value="OS09G0416600 PROTEIN"/>
    <property type="match status" value="1"/>
</dbReference>
<evidence type="ECO:0000313" key="3">
    <source>
        <dbReference type="Proteomes" id="UP000652761"/>
    </source>
</evidence>